<dbReference type="EMBL" id="JACXVP010000005">
    <property type="protein sequence ID" value="KAG5607752.1"/>
    <property type="molecule type" value="Genomic_DNA"/>
</dbReference>
<protein>
    <submittedName>
        <fullName evidence="1">Uncharacterized protein</fullName>
    </submittedName>
</protein>
<reference evidence="1 2" key="1">
    <citation type="submission" date="2020-09" db="EMBL/GenBank/DDBJ databases">
        <title>De no assembly of potato wild relative species, Solanum commersonii.</title>
        <authorList>
            <person name="Cho K."/>
        </authorList>
    </citation>
    <scope>NUCLEOTIDE SEQUENCE [LARGE SCALE GENOMIC DNA]</scope>
    <source>
        <strain evidence="1">LZ3.2</strain>
        <tissue evidence="1">Leaf</tissue>
    </source>
</reference>
<dbReference type="Proteomes" id="UP000824120">
    <property type="component" value="Chromosome 5"/>
</dbReference>
<proteinExistence type="predicted"/>
<accession>A0A9J5Z741</accession>
<organism evidence="1 2">
    <name type="scientific">Solanum commersonii</name>
    <name type="common">Commerson's wild potato</name>
    <name type="synonym">Commerson's nightshade</name>
    <dbReference type="NCBI Taxonomy" id="4109"/>
    <lineage>
        <taxon>Eukaryota</taxon>
        <taxon>Viridiplantae</taxon>
        <taxon>Streptophyta</taxon>
        <taxon>Embryophyta</taxon>
        <taxon>Tracheophyta</taxon>
        <taxon>Spermatophyta</taxon>
        <taxon>Magnoliopsida</taxon>
        <taxon>eudicotyledons</taxon>
        <taxon>Gunneridae</taxon>
        <taxon>Pentapetalae</taxon>
        <taxon>asterids</taxon>
        <taxon>lamiids</taxon>
        <taxon>Solanales</taxon>
        <taxon>Solanaceae</taxon>
        <taxon>Solanoideae</taxon>
        <taxon>Solaneae</taxon>
        <taxon>Solanum</taxon>
    </lineage>
</organism>
<gene>
    <name evidence="1" type="ORF">H5410_029244</name>
</gene>
<keyword evidence="2" id="KW-1185">Reference proteome</keyword>
<comment type="caution">
    <text evidence="1">The sequence shown here is derived from an EMBL/GenBank/DDBJ whole genome shotgun (WGS) entry which is preliminary data.</text>
</comment>
<evidence type="ECO:0000313" key="1">
    <source>
        <dbReference type="EMBL" id="KAG5607752.1"/>
    </source>
</evidence>
<sequence>MLLLQIQGESKSSPGYSYRNLTRDSNIHRDRGTIIISNSYLYCSLDPELITSQQHFLHHSLGEE</sequence>
<name>A0A9J5Z741_SOLCO</name>
<evidence type="ECO:0000313" key="2">
    <source>
        <dbReference type="Proteomes" id="UP000824120"/>
    </source>
</evidence>
<dbReference type="AlphaFoldDB" id="A0A9J5Z741"/>